<feature type="transmembrane region" description="Helical" evidence="1">
    <location>
        <begin position="34"/>
        <end position="52"/>
    </location>
</feature>
<feature type="transmembrane region" description="Helical" evidence="1">
    <location>
        <begin position="249"/>
        <end position="265"/>
    </location>
</feature>
<feature type="transmembrane region" description="Helical" evidence="1">
    <location>
        <begin position="187"/>
        <end position="203"/>
    </location>
</feature>
<keyword evidence="3" id="KW-1185">Reference proteome</keyword>
<proteinExistence type="predicted"/>
<evidence type="ECO:0000313" key="2">
    <source>
        <dbReference type="EMBL" id="TCO22918.1"/>
    </source>
</evidence>
<evidence type="ECO:0000256" key="1">
    <source>
        <dbReference type="SAM" id="Phobius"/>
    </source>
</evidence>
<reference evidence="2 3" key="1">
    <citation type="journal article" date="2015" name="Stand. Genomic Sci.">
        <title>Genomic Encyclopedia of Bacterial and Archaeal Type Strains, Phase III: the genomes of soil and plant-associated and newly described type strains.</title>
        <authorList>
            <person name="Whitman W.B."/>
            <person name="Woyke T."/>
            <person name="Klenk H.P."/>
            <person name="Zhou Y."/>
            <person name="Lilburn T.G."/>
            <person name="Beck B.J."/>
            <person name="De Vos P."/>
            <person name="Vandamme P."/>
            <person name="Eisen J.A."/>
            <person name="Garrity G."/>
            <person name="Hugenholtz P."/>
            <person name="Kyrpides N.C."/>
        </authorList>
    </citation>
    <scope>NUCLEOTIDE SEQUENCE [LARGE SCALE GENOMIC DNA]</scope>
    <source>
        <strain evidence="2 3">VKM Ac-2538</strain>
    </source>
</reference>
<dbReference type="EMBL" id="SLWM01000006">
    <property type="protein sequence ID" value="TCO22918.1"/>
    <property type="molecule type" value="Genomic_DNA"/>
</dbReference>
<keyword evidence="1" id="KW-1133">Transmembrane helix</keyword>
<organism evidence="2 3">
    <name type="scientific">Kribbella orskensis</name>
    <dbReference type="NCBI Taxonomy" id="2512216"/>
    <lineage>
        <taxon>Bacteria</taxon>
        <taxon>Bacillati</taxon>
        <taxon>Actinomycetota</taxon>
        <taxon>Actinomycetes</taxon>
        <taxon>Propionibacteriales</taxon>
        <taxon>Kribbellaceae</taxon>
        <taxon>Kribbella</taxon>
    </lineage>
</organism>
<evidence type="ECO:0000313" key="3">
    <source>
        <dbReference type="Proteomes" id="UP000295818"/>
    </source>
</evidence>
<dbReference type="Proteomes" id="UP000295818">
    <property type="component" value="Unassembled WGS sequence"/>
</dbReference>
<feature type="transmembrane region" description="Helical" evidence="1">
    <location>
        <begin position="59"/>
        <end position="75"/>
    </location>
</feature>
<evidence type="ECO:0008006" key="4">
    <source>
        <dbReference type="Google" id="ProtNLM"/>
    </source>
</evidence>
<comment type="caution">
    <text evidence="2">The sequence shown here is derived from an EMBL/GenBank/DDBJ whole genome shotgun (WGS) entry which is preliminary data.</text>
</comment>
<keyword evidence="1" id="KW-0472">Membrane</keyword>
<sequence length="274" mass="29233">MALGQFVLLWTPWCSDFDPDVGGVIPHNALQVDSHWPVLALSIPLLVAVGLLPPGRPWPALPAIAGLAVVLGVYFSRDPEPARNTFDFMYAWTKAPILAMALWVLLIAITAASWRSVGKPSERRLLAQRTVVFACGIGLLVTMAAGWAQITLVESSGSDIILETTPADHDPIASTGLSMLGQPNLESYALAGIVILMGLLLLLPAQQTITAFVAALGLVSTAAFMLLVLPKVRSMGSPEFAIDWLPAPYLALILWAAALTASWHARSRSRAGKP</sequence>
<gene>
    <name evidence="2" type="ORF">EV644_106226</name>
</gene>
<dbReference type="RefSeq" id="WP_132189617.1">
    <property type="nucleotide sequence ID" value="NZ_SLWM01000006.1"/>
</dbReference>
<feature type="transmembrane region" description="Helical" evidence="1">
    <location>
        <begin position="126"/>
        <end position="148"/>
    </location>
</feature>
<feature type="transmembrane region" description="Helical" evidence="1">
    <location>
        <begin position="210"/>
        <end position="229"/>
    </location>
</feature>
<feature type="transmembrane region" description="Helical" evidence="1">
    <location>
        <begin position="95"/>
        <end position="114"/>
    </location>
</feature>
<name>A0ABY2BK97_9ACTN</name>
<protein>
    <recommendedName>
        <fullName evidence="4">MYXO-CTERM domain-containing protein</fullName>
    </recommendedName>
</protein>
<keyword evidence="1" id="KW-0812">Transmembrane</keyword>
<accession>A0ABY2BK97</accession>